<dbReference type="PANTHER" id="PTHR14187:SF5">
    <property type="entry name" value="HEAT SHOCK 70 KDA PROTEIN 12A"/>
    <property type="match status" value="1"/>
</dbReference>
<feature type="coiled-coil region" evidence="1">
    <location>
        <begin position="509"/>
        <end position="963"/>
    </location>
</feature>
<feature type="coiled-coil region" evidence="1">
    <location>
        <begin position="308"/>
        <end position="444"/>
    </location>
</feature>
<evidence type="ECO:0000313" key="4">
    <source>
        <dbReference type="RefSeq" id="XP_022327053.1"/>
    </source>
</evidence>
<dbReference type="KEGG" id="cvn:111126599"/>
<name>A0A8B8DGK7_CRAVI</name>
<feature type="coiled-coil region" evidence="1">
    <location>
        <begin position="122"/>
        <end position="257"/>
    </location>
</feature>
<evidence type="ECO:0000313" key="3">
    <source>
        <dbReference type="Proteomes" id="UP000694844"/>
    </source>
</evidence>
<keyword evidence="3" id="KW-1185">Reference proteome</keyword>
<evidence type="ECO:0000256" key="1">
    <source>
        <dbReference type="SAM" id="Coils"/>
    </source>
</evidence>
<dbReference type="OrthoDB" id="2963168at2759"/>
<proteinExistence type="predicted"/>
<feature type="region of interest" description="Disordered" evidence="2">
    <location>
        <begin position="1"/>
        <end position="21"/>
    </location>
</feature>
<dbReference type="Proteomes" id="UP000694844">
    <property type="component" value="Chromosome 3"/>
</dbReference>
<feature type="compositionally biased region" description="Low complexity" evidence="2">
    <location>
        <begin position="72"/>
        <end position="83"/>
    </location>
</feature>
<dbReference type="Gene3D" id="3.30.420.40">
    <property type="match status" value="2"/>
</dbReference>
<keyword evidence="1" id="KW-0175">Coiled coil</keyword>
<dbReference type="InterPro" id="IPR043129">
    <property type="entry name" value="ATPase_NBD"/>
</dbReference>
<dbReference type="CDD" id="cd10229">
    <property type="entry name" value="ASKHA_NBD_HSP70_HSPA12"/>
    <property type="match status" value="1"/>
</dbReference>
<evidence type="ECO:0000256" key="2">
    <source>
        <dbReference type="SAM" id="MobiDB-lite"/>
    </source>
</evidence>
<dbReference type="GeneID" id="111126599"/>
<feature type="region of interest" description="Disordered" evidence="2">
    <location>
        <begin position="72"/>
        <end position="113"/>
    </location>
</feature>
<gene>
    <name evidence="4" type="primary">LOC111126599</name>
</gene>
<feature type="coiled-coil region" evidence="1">
    <location>
        <begin position="1099"/>
        <end position="1161"/>
    </location>
</feature>
<sequence>MLNTTQGTTLSGKVKGNSSALKSPRLCEDDIEIKITTKSERNRRYAAEDYEDRDADFRHRYFNAQSFCGIIPTTPTGTSGRTLQRGRPRRLLQPSTKADFENRQEKAQGDPNPRREYILKNEQEYIDQIRRLTEENKDLKKKGNLSEQCSTLQKEKASLLKDNEDAQTQIKELKRSSQSMEREIESLTNELRSYRNSNEDLLSIHDKERGLFEKGKKSAGIEISELKRALHDKEKKIESLNDELRRSKEHVVMLSNEVQLIQESKEQAISNSEKRFHTENASLQSDYKMAILKNSDLTEQCLVLKEEKVNLVKDKEDGQRQIKELKQSSQAKENKIESLTNELTSYRNSNEDLLSIHDKEKGLFEKDKKRAGIEISELKRALQDKEKEIRSLNDELKSSEDLLSIHDKEKGLLEKDKKRAVIEINALKRALHDKKKEIGSINDELRRCKEHVAMLSNEVQLIQKSREEAVSSSEKRFHKEKASLQSDYEKAILKNGNFSEQCSTLQKEKASLLKDKGDAQKQIKELKRTTQSMERKIESLTNELTRNSDLTEQCLVLKEEKVNLIKDKEDGQRQIKELRQTSQSMERKIETLFNELTSYQNSNEDLLSINDKERGLFEKDKKRAGMEIIELKRALQDKEKEIRSLNDELRRNSDLTEQCLVLKEEKVNLIKDKEDGQRQIKELRQTSQSMERKIETLFNELTSYQNSNEDLLSINDKERGLFEKDKKRAGMEIIELKRALQDKEKEIRSLNDELRRNSDLTEQCLVLKEEKVNLIKDKEDGQRQIKELRQTSQSMERKIETLFNELTSYQNSNEDLLSINDKERGLFEKDKKRAGMEIIELKRALQDKEKEIRSLNDELRRNGDLSEQCITLKREKANLMKDKEDAQLEIRTLRQTSQSMERKIGSLTNELTSYRNSNEDLLSIHDKEKGRLEKDKKRAYIEINDLKRALHDKEKEFGSINDELNRFKEHVAMLSNEVQLIHKSREEAVSSSEKRFHKEKASLQSDYEKAILKINNISKECANLHKDKKSSALLAEKLSKTVEDREAKIHSLEAELSQFKEQITRLSIENKTLHSSKSRAVDEKMQEHLKENYSLKTDLAKATSKSEDLSKKCENMQRDYEEAEHNIRQLTRAVQNKDQEITFMTAELTRVEDSVQELKDQKRDGQTTEQKIRKLSRHVLDKEDGFDSLKEQLLQSEDKNAALEEKLRNVKVGGGSVHERMQQLQDANTTLQSALVEKSTDRFMEVPPPRRRNRLFVASIDFGTTYSGYAFSSKDEWERDPMNIHKNVWNSSNLMSAKTPTALMLGPKREFLAFGYDAETKYSESEGSFASYYYFHCFKLILQDNDNLNCDTLIRDATGKALDAMTVFSISIKYITDHLFKSLSNNFPEIEMDDIHFVLTVPAIWDQKAKQFMTEAALRAGIPNEQLSIAMEQETAAIYYREDNLSQDKDKTSNLTEGMNFMVVDLGGGTTDITFHRSLDNGKFEEIRPPTGGPWGGQNVNEAFFNFIAELFGQSVIDKLKKMHMDDYLDLERHFEIKKRSIASNKTGSVKINFPLIVFQLANEMNKTESVCDIITQNAKYAGKIKTEAQKLQIPTEILISLFRPTIGEIIEHIHTILKENTNEVDVILMVGGFAECDIVQNEFKKNFSDKKIIVPEEAGLAVMKGAVLYGHMQ</sequence>
<dbReference type="PANTHER" id="PTHR14187">
    <property type="entry name" value="ALPHA KINASE/ELONGATION FACTOR 2 KINASE"/>
    <property type="match status" value="1"/>
</dbReference>
<reference evidence="4" key="1">
    <citation type="submission" date="2025-08" db="UniProtKB">
        <authorList>
            <consortium name="RefSeq"/>
        </authorList>
    </citation>
    <scope>IDENTIFICATION</scope>
    <source>
        <tissue evidence="4">Whole sample</tissue>
    </source>
</reference>
<feature type="compositionally biased region" description="Basic and acidic residues" evidence="2">
    <location>
        <begin position="98"/>
        <end position="113"/>
    </location>
</feature>
<dbReference type="RefSeq" id="XP_022327053.1">
    <property type="nucleotide sequence ID" value="XM_022471345.1"/>
</dbReference>
<organism evidence="3 4">
    <name type="scientific">Crassostrea virginica</name>
    <name type="common">Eastern oyster</name>
    <dbReference type="NCBI Taxonomy" id="6565"/>
    <lineage>
        <taxon>Eukaryota</taxon>
        <taxon>Metazoa</taxon>
        <taxon>Spiralia</taxon>
        <taxon>Lophotrochozoa</taxon>
        <taxon>Mollusca</taxon>
        <taxon>Bivalvia</taxon>
        <taxon>Autobranchia</taxon>
        <taxon>Pteriomorphia</taxon>
        <taxon>Ostreida</taxon>
        <taxon>Ostreoidea</taxon>
        <taxon>Ostreidae</taxon>
        <taxon>Crassostrea</taxon>
    </lineage>
</organism>
<protein>
    <submittedName>
        <fullName evidence="4">Myosin-10-like isoform X1</fullName>
    </submittedName>
</protein>
<feature type="coiled-coil region" evidence="1">
    <location>
        <begin position="1000"/>
        <end position="1069"/>
    </location>
</feature>
<dbReference type="SUPFAM" id="SSF53067">
    <property type="entry name" value="Actin-like ATPase domain"/>
    <property type="match status" value="2"/>
</dbReference>
<accession>A0A8B8DGK7</accession>